<dbReference type="EMBL" id="CAJNNV010032619">
    <property type="protein sequence ID" value="CAE8640520.1"/>
    <property type="molecule type" value="Genomic_DNA"/>
</dbReference>
<dbReference type="InterPro" id="IPR003323">
    <property type="entry name" value="OTU_dom"/>
</dbReference>
<evidence type="ECO:0000259" key="2">
    <source>
        <dbReference type="PROSITE" id="PS50222"/>
    </source>
</evidence>
<dbReference type="SUPFAM" id="SSF47473">
    <property type="entry name" value="EF-hand"/>
    <property type="match status" value="1"/>
</dbReference>
<feature type="domain" description="OTU" evidence="3">
    <location>
        <begin position="143"/>
        <end position="294"/>
    </location>
</feature>
<dbReference type="EMBL" id="CAJNNW010008444">
    <property type="protein sequence ID" value="CAE8650029.1"/>
    <property type="molecule type" value="Genomic_DNA"/>
</dbReference>
<dbReference type="Gene3D" id="3.90.70.80">
    <property type="match status" value="1"/>
</dbReference>
<dbReference type="Proteomes" id="UP000654075">
    <property type="component" value="Unassembled WGS sequence"/>
</dbReference>
<evidence type="ECO:0000313" key="4">
    <source>
        <dbReference type="EMBL" id="CAE8640520.1"/>
    </source>
</evidence>
<dbReference type="GO" id="GO:0016579">
    <property type="term" value="P:protein deubiquitination"/>
    <property type="evidence" value="ECO:0007669"/>
    <property type="project" value="TreeGrafter"/>
</dbReference>
<organism evidence="4 6">
    <name type="scientific">Polarella glacialis</name>
    <name type="common">Dinoflagellate</name>
    <dbReference type="NCBI Taxonomy" id="89957"/>
    <lineage>
        <taxon>Eukaryota</taxon>
        <taxon>Sar</taxon>
        <taxon>Alveolata</taxon>
        <taxon>Dinophyceae</taxon>
        <taxon>Suessiales</taxon>
        <taxon>Suessiaceae</taxon>
        <taxon>Polarella</taxon>
    </lineage>
</organism>
<dbReference type="SUPFAM" id="SSF54001">
    <property type="entry name" value="Cysteine proteinases"/>
    <property type="match status" value="1"/>
</dbReference>
<dbReference type="PROSITE" id="PS50802">
    <property type="entry name" value="OTU"/>
    <property type="match status" value="1"/>
</dbReference>
<dbReference type="PANTHER" id="PTHR12419:SF11">
    <property type="entry name" value="OTU DOMAIN-CONTAINING PROTEIN DDB_G0284757"/>
    <property type="match status" value="1"/>
</dbReference>
<dbReference type="InterPro" id="IPR018247">
    <property type="entry name" value="EF_Hand_1_Ca_BS"/>
</dbReference>
<evidence type="ECO:0000313" key="6">
    <source>
        <dbReference type="Proteomes" id="UP000654075"/>
    </source>
</evidence>
<dbReference type="InterPro" id="IPR011992">
    <property type="entry name" value="EF-hand-dom_pair"/>
</dbReference>
<dbReference type="InterPro" id="IPR038765">
    <property type="entry name" value="Papain-like_cys_pep_sf"/>
</dbReference>
<keyword evidence="6" id="KW-1185">Reference proteome</keyword>
<dbReference type="GO" id="GO:0005509">
    <property type="term" value="F:calcium ion binding"/>
    <property type="evidence" value="ECO:0007669"/>
    <property type="project" value="InterPro"/>
</dbReference>
<dbReference type="CDD" id="cd00051">
    <property type="entry name" value="EFh"/>
    <property type="match status" value="1"/>
</dbReference>
<accession>A0A813HSN5</accession>
<dbReference type="PROSITE" id="PS50222">
    <property type="entry name" value="EF_HAND_2"/>
    <property type="match status" value="1"/>
</dbReference>
<dbReference type="InterPro" id="IPR002048">
    <property type="entry name" value="EF_hand_dom"/>
</dbReference>
<dbReference type="Pfam" id="PF13499">
    <property type="entry name" value="EF-hand_7"/>
    <property type="match status" value="1"/>
</dbReference>
<keyword evidence="1" id="KW-0106">Calcium</keyword>
<dbReference type="Pfam" id="PF02338">
    <property type="entry name" value="OTU"/>
    <property type="match status" value="1"/>
</dbReference>
<name>A0A813HSN5_POLGL</name>
<dbReference type="PANTHER" id="PTHR12419">
    <property type="entry name" value="OTU DOMAIN CONTAINING PROTEIN"/>
    <property type="match status" value="1"/>
</dbReference>
<dbReference type="Proteomes" id="UP000626109">
    <property type="component" value="Unassembled WGS sequence"/>
</dbReference>
<dbReference type="InterPro" id="IPR050704">
    <property type="entry name" value="Peptidase_C85-like"/>
</dbReference>
<evidence type="ECO:0008006" key="7">
    <source>
        <dbReference type="Google" id="ProtNLM"/>
    </source>
</evidence>
<dbReference type="AlphaFoldDB" id="A0A813HSN5"/>
<dbReference type="PROSITE" id="PS00018">
    <property type="entry name" value="EF_HAND_1"/>
    <property type="match status" value="2"/>
</dbReference>
<evidence type="ECO:0000259" key="3">
    <source>
        <dbReference type="PROSITE" id="PS50802"/>
    </source>
</evidence>
<proteinExistence type="predicted"/>
<feature type="domain" description="EF-hand" evidence="2">
    <location>
        <begin position="78"/>
        <end position="113"/>
    </location>
</feature>
<gene>
    <name evidence="4" type="ORF">PGLA1383_LOCUS55365</name>
    <name evidence="5" type="ORF">PGLA2088_LOCUS7932</name>
</gene>
<comment type="caution">
    <text evidence="4">The sequence shown here is derived from an EMBL/GenBank/DDBJ whole genome shotgun (WGS) entry which is preliminary data.</text>
</comment>
<dbReference type="GO" id="GO:0004843">
    <property type="term" value="F:cysteine-type deubiquitinase activity"/>
    <property type="evidence" value="ECO:0007669"/>
    <property type="project" value="TreeGrafter"/>
</dbReference>
<dbReference type="OrthoDB" id="415023at2759"/>
<evidence type="ECO:0000256" key="1">
    <source>
        <dbReference type="ARBA" id="ARBA00022837"/>
    </source>
</evidence>
<sequence>MGMCQSIPDVSDADEVVANAGQGQGATEPSGPWAAAGINKDHYDHILAEFVSMDGNGDQKLSRKEFGEASRMPEFLGMSAADAEHMFTKVDVDHSGEISFAEFLGFMGKRKDHAPLKIQVPPEKQRLEANMRSLGFELCRTEGGKLGVAGDGNCQFYSLAWEMYKDTSKHAAVRSAVLEYLRGPSGADFATFYAPEFPSQPQSFGGYLDLMAQDYIWGDQITLQAAADVFNLKIHVLTSAEYDAFAQPPGSGECAGQSYGAIQRLIPTASDAASPAKKVWISFAAQHYSPIMPTQRTPRELRAL</sequence>
<protein>
    <recommendedName>
        <fullName evidence="7">Calmodulin</fullName>
    </recommendedName>
</protein>
<reference evidence="4" key="1">
    <citation type="submission" date="2021-02" db="EMBL/GenBank/DDBJ databases">
        <authorList>
            <person name="Dougan E. K."/>
            <person name="Rhodes N."/>
            <person name="Thang M."/>
            <person name="Chan C."/>
        </authorList>
    </citation>
    <scope>NUCLEOTIDE SEQUENCE</scope>
</reference>
<dbReference type="Gene3D" id="1.10.238.10">
    <property type="entry name" value="EF-hand"/>
    <property type="match status" value="1"/>
</dbReference>
<evidence type="ECO:0000313" key="5">
    <source>
        <dbReference type="EMBL" id="CAE8650029.1"/>
    </source>
</evidence>
<dbReference type="SMART" id="SM00054">
    <property type="entry name" value="EFh"/>
    <property type="match status" value="2"/>
</dbReference>